<dbReference type="OrthoDB" id="1257465at2"/>
<keyword evidence="1" id="KW-0732">Signal</keyword>
<dbReference type="Proteomes" id="UP000199627">
    <property type="component" value="Unassembled WGS sequence"/>
</dbReference>
<gene>
    <name evidence="2" type="ORF">SAMN05421664_3132</name>
</gene>
<sequence>MKKIFTIILGLSLGSSAFAQNGSGNLHIYNDITNHKLDLYFTIFTIVPSTCSGGAQAIDQVYLPPNEIASYTTFANSTSAAGHPYPINNWSPNMLGLPPIVSNAQRWTYIKFELEDPINPGQIVPTLGGSVGFYQSCSGIPASIGGTGSLNGINYNFHADAFTFGGDLWINVQ</sequence>
<evidence type="ECO:0000256" key="1">
    <source>
        <dbReference type="SAM" id="SignalP"/>
    </source>
</evidence>
<name>A0A1H1FM86_9FLAO</name>
<feature type="signal peptide" evidence="1">
    <location>
        <begin position="1"/>
        <end position="19"/>
    </location>
</feature>
<evidence type="ECO:0000313" key="2">
    <source>
        <dbReference type="EMBL" id="SDR01819.1"/>
    </source>
</evidence>
<dbReference type="AlphaFoldDB" id="A0A1H1FM86"/>
<protein>
    <submittedName>
        <fullName evidence="2">Uncharacterized protein</fullName>
    </submittedName>
</protein>
<accession>A0A1H1FM86</accession>
<evidence type="ECO:0000313" key="3">
    <source>
        <dbReference type="Proteomes" id="UP000199627"/>
    </source>
</evidence>
<dbReference type="RefSeq" id="WP_139166262.1">
    <property type="nucleotide sequence ID" value="NZ_FNKL01000004.1"/>
</dbReference>
<organism evidence="2 3">
    <name type="scientific">Chryseobacterium soldanellicola</name>
    <dbReference type="NCBI Taxonomy" id="311333"/>
    <lineage>
        <taxon>Bacteria</taxon>
        <taxon>Pseudomonadati</taxon>
        <taxon>Bacteroidota</taxon>
        <taxon>Flavobacteriia</taxon>
        <taxon>Flavobacteriales</taxon>
        <taxon>Weeksellaceae</taxon>
        <taxon>Chryseobacterium group</taxon>
        <taxon>Chryseobacterium</taxon>
    </lineage>
</organism>
<dbReference type="STRING" id="311333.SAMN05421664_3132"/>
<dbReference type="EMBL" id="FNKL01000004">
    <property type="protein sequence ID" value="SDR01819.1"/>
    <property type="molecule type" value="Genomic_DNA"/>
</dbReference>
<proteinExistence type="predicted"/>
<feature type="chain" id="PRO_5011586809" evidence="1">
    <location>
        <begin position="20"/>
        <end position="173"/>
    </location>
</feature>
<reference evidence="3" key="1">
    <citation type="submission" date="2016-10" db="EMBL/GenBank/DDBJ databases">
        <authorList>
            <person name="Varghese N."/>
            <person name="Submissions S."/>
        </authorList>
    </citation>
    <scope>NUCLEOTIDE SEQUENCE [LARGE SCALE GENOMIC DNA]</scope>
    <source>
        <strain evidence="3">DSM 17072</strain>
    </source>
</reference>
<keyword evidence="3" id="KW-1185">Reference proteome</keyword>